<name>A0A220MKA0_9BACL</name>
<dbReference type="Gene3D" id="1.10.10.10">
    <property type="entry name" value="Winged helix-like DNA-binding domain superfamily/Winged helix DNA-binding domain"/>
    <property type="match status" value="1"/>
</dbReference>
<dbReference type="PANTHER" id="PTHR43133:SF51">
    <property type="entry name" value="RNA POLYMERASE SIGMA FACTOR"/>
    <property type="match status" value="1"/>
</dbReference>
<evidence type="ECO:0000256" key="4">
    <source>
        <dbReference type="ARBA" id="ARBA00023163"/>
    </source>
</evidence>
<feature type="domain" description="RNA polymerase sigma factor 70 region 4 type 2" evidence="6">
    <location>
        <begin position="124"/>
        <end position="174"/>
    </location>
</feature>
<comment type="similarity">
    <text evidence="1">Belongs to the sigma-70 factor family. ECF subfamily.</text>
</comment>
<dbReference type="GO" id="GO:0016987">
    <property type="term" value="F:sigma factor activity"/>
    <property type="evidence" value="ECO:0007669"/>
    <property type="project" value="UniProtKB-KW"/>
</dbReference>
<proteinExistence type="inferred from homology"/>
<dbReference type="GO" id="GO:0006352">
    <property type="term" value="P:DNA-templated transcription initiation"/>
    <property type="evidence" value="ECO:0007669"/>
    <property type="project" value="InterPro"/>
</dbReference>
<evidence type="ECO:0000259" key="6">
    <source>
        <dbReference type="Pfam" id="PF08281"/>
    </source>
</evidence>
<dbReference type="NCBIfam" id="TIGR02937">
    <property type="entry name" value="sigma70-ECF"/>
    <property type="match status" value="1"/>
</dbReference>
<sequence>MDHNEMEQVLKEVRAGDIDQFGLIIDAMQKPLFVYCYHMLGHRQEAEDAVQEVFLKAFEQLDSYRHTVSFSAWMYKIAYHHCLNLLNRAKLNRVVTFLRAGIQTVSRHEGEKKIEDTEYLNNPLHVAISKLSVKERNLLILRVVEERSYDELALLFDIKPATLRKQYERALKKCKSYMLVSEGGDRHDSISATR</sequence>
<dbReference type="Pfam" id="PF04542">
    <property type="entry name" value="Sigma70_r2"/>
    <property type="match status" value="1"/>
</dbReference>
<dbReference type="RefSeq" id="WP_088909225.1">
    <property type="nucleotide sequence ID" value="NZ_CP018145.1"/>
</dbReference>
<dbReference type="InterPro" id="IPR013325">
    <property type="entry name" value="RNA_pol_sigma_r2"/>
</dbReference>
<gene>
    <name evidence="7" type="ORF">BP422_19640</name>
</gene>
<dbReference type="EMBL" id="CP018145">
    <property type="protein sequence ID" value="ASJ55564.1"/>
    <property type="molecule type" value="Genomic_DNA"/>
</dbReference>
<keyword evidence="3" id="KW-0731">Sigma factor</keyword>
<evidence type="ECO:0000256" key="1">
    <source>
        <dbReference type="ARBA" id="ARBA00010641"/>
    </source>
</evidence>
<accession>A0A220MKA0</accession>
<dbReference type="GO" id="GO:0003677">
    <property type="term" value="F:DNA binding"/>
    <property type="evidence" value="ECO:0007669"/>
    <property type="project" value="InterPro"/>
</dbReference>
<dbReference type="InterPro" id="IPR014284">
    <property type="entry name" value="RNA_pol_sigma-70_dom"/>
</dbReference>
<evidence type="ECO:0000256" key="2">
    <source>
        <dbReference type="ARBA" id="ARBA00023015"/>
    </source>
</evidence>
<reference evidence="7 8" key="1">
    <citation type="submission" date="2016-11" db="EMBL/GenBank/DDBJ databases">
        <authorList>
            <person name="Jaros S."/>
            <person name="Januszkiewicz K."/>
            <person name="Wedrychowicz H."/>
        </authorList>
    </citation>
    <scope>NUCLEOTIDE SEQUENCE [LARGE SCALE GENOMIC DNA]</scope>
    <source>
        <strain evidence="7 8">NF2</strain>
    </source>
</reference>
<dbReference type="InterPro" id="IPR036388">
    <property type="entry name" value="WH-like_DNA-bd_sf"/>
</dbReference>
<dbReference type="PANTHER" id="PTHR43133">
    <property type="entry name" value="RNA POLYMERASE ECF-TYPE SIGMA FACTO"/>
    <property type="match status" value="1"/>
</dbReference>
<protein>
    <submittedName>
        <fullName evidence="7">RNA polymerase</fullName>
    </submittedName>
</protein>
<dbReference type="InterPro" id="IPR007627">
    <property type="entry name" value="RNA_pol_sigma70_r2"/>
</dbReference>
<dbReference type="InterPro" id="IPR039425">
    <property type="entry name" value="RNA_pol_sigma-70-like"/>
</dbReference>
<evidence type="ECO:0000259" key="5">
    <source>
        <dbReference type="Pfam" id="PF04542"/>
    </source>
</evidence>
<dbReference type="InterPro" id="IPR013249">
    <property type="entry name" value="RNA_pol_sigma70_r4_t2"/>
</dbReference>
<organism evidence="7 8">
    <name type="scientific">Brevibacillus formosus</name>
    <dbReference type="NCBI Taxonomy" id="54913"/>
    <lineage>
        <taxon>Bacteria</taxon>
        <taxon>Bacillati</taxon>
        <taxon>Bacillota</taxon>
        <taxon>Bacilli</taxon>
        <taxon>Bacillales</taxon>
        <taxon>Paenibacillaceae</taxon>
        <taxon>Brevibacillus</taxon>
    </lineage>
</organism>
<keyword evidence="4" id="KW-0804">Transcription</keyword>
<dbReference type="InterPro" id="IPR013324">
    <property type="entry name" value="RNA_pol_sigma_r3/r4-like"/>
</dbReference>
<dbReference type="AlphaFoldDB" id="A0A220MKA0"/>
<keyword evidence="2" id="KW-0805">Transcription regulation</keyword>
<dbReference type="SUPFAM" id="SSF88946">
    <property type="entry name" value="Sigma2 domain of RNA polymerase sigma factors"/>
    <property type="match status" value="1"/>
</dbReference>
<dbReference type="Gene3D" id="1.10.1740.10">
    <property type="match status" value="1"/>
</dbReference>
<dbReference type="Pfam" id="PF08281">
    <property type="entry name" value="Sigma70_r4_2"/>
    <property type="match status" value="1"/>
</dbReference>
<feature type="domain" description="RNA polymerase sigma-70 region 2" evidence="5">
    <location>
        <begin position="25"/>
        <end position="90"/>
    </location>
</feature>
<evidence type="ECO:0000256" key="3">
    <source>
        <dbReference type="ARBA" id="ARBA00023082"/>
    </source>
</evidence>
<dbReference type="KEGG" id="bfm:BP422_19640"/>
<evidence type="ECO:0000313" key="8">
    <source>
        <dbReference type="Proteomes" id="UP000197781"/>
    </source>
</evidence>
<evidence type="ECO:0000313" key="7">
    <source>
        <dbReference type="EMBL" id="ASJ55564.1"/>
    </source>
</evidence>
<dbReference type="SUPFAM" id="SSF88659">
    <property type="entry name" value="Sigma3 and sigma4 domains of RNA polymerase sigma factors"/>
    <property type="match status" value="1"/>
</dbReference>
<dbReference type="Proteomes" id="UP000197781">
    <property type="component" value="Chromosome"/>
</dbReference>